<feature type="region of interest" description="Disordered" evidence="1">
    <location>
        <begin position="1"/>
        <end position="201"/>
    </location>
</feature>
<evidence type="ECO:0000256" key="1">
    <source>
        <dbReference type="SAM" id="MobiDB-lite"/>
    </source>
</evidence>
<reference evidence="2 3" key="1">
    <citation type="journal article" date="2024" name="Commun. Biol.">
        <title>Comparative genomic analysis of thermophilic fungi reveals convergent evolutionary adaptations and gene losses.</title>
        <authorList>
            <person name="Steindorff A.S."/>
            <person name="Aguilar-Pontes M.V."/>
            <person name="Robinson A.J."/>
            <person name="Andreopoulos B."/>
            <person name="LaButti K."/>
            <person name="Kuo A."/>
            <person name="Mondo S."/>
            <person name="Riley R."/>
            <person name="Otillar R."/>
            <person name="Haridas S."/>
            <person name="Lipzen A."/>
            <person name="Grimwood J."/>
            <person name="Schmutz J."/>
            <person name="Clum A."/>
            <person name="Reid I.D."/>
            <person name="Moisan M.C."/>
            <person name="Butler G."/>
            <person name="Nguyen T.T.M."/>
            <person name="Dewar K."/>
            <person name="Conant G."/>
            <person name="Drula E."/>
            <person name="Henrissat B."/>
            <person name="Hansel C."/>
            <person name="Singer S."/>
            <person name="Hutchinson M.I."/>
            <person name="de Vries R.P."/>
            <person name="Natvig D.O."/>
            <person name="Powell A.J."/>
            <person name="Tsang A."/>
            <person name="Grigoriev I.V."/>
        </authorList>
    </citation>
    <scope>NUCLEOTIDE SEQUENCE [LARGE SCALE GENOMIC DNA]</scope>
    <source>
        <strain evidence="2 3">CBS 620.91</strain>
    </source>
</reference>
<keyword evidence="3" id="KW-1185">Reference proteome</keyword>
<dbReference type="EMBL" id="JAZGSY010000096">
    <property type="protein sequence ID" value="KAL1840859.1"/>
    <property type="molecule type" value="Genomic_DNA"/>
</dbReference>
<accession>A0ABR3VGE1</accession>
<evidence type="ECO:0000313" key="2">
    <source>
        <dbReference type="EMBL" id="KAL1840859.1"/>
    </source>
</evidence>
<feature type="compositionally biased region" description="Pro residues" evidence="1">
    <location>
        <begin position="117"/>
        <end position="132"/>
    </location>
</feature>
<name>A0ABR3VGE1_HUMIN</name>
<organism evidence="2 3">
    <name type="scientific">Humicola insolens</name>
    <name type="common">Soft-rot fungus</name>
    <dbReference type="NCBI Taxonomy" id="85995"/>
    <lineage>
        <taxon>Eukaryota</taxon>
        <taxon>Fungi</taxon>
        <taxon>Dikarya</taxon>
        <taxon>Ascomycota</taxon>
        <taxon>Pezizomycotina</taxon>
        <taxon>Sordariomycetes</taxon>
        <taxon>Sordariomycetidae</taxon>
        <taxon>Sordariales</taxon>
        <taxon>Chaetomiaceae</taxon>
        <taxon>Mycothermus</taxon>
    </lineage>
</organism>
<feature type="compositionally biased region" description="Basic residues" evidence="1">
    <location>
        <begin position="71"/>
        <end position="82"/>
    </location>
</feature>
<gene>
    <name evidence="2" type="ORF">VTJ49DRAFT_7651</name>
</gene>
<feature type="compositionally biased region" description="Basic and acidic residues" evidence="1">
    <location>
        <begin position="39"/>
        <end position="65"/>
    </location>
</feature>
<protein>
    <submittedName>
        <fullName evidence="2">Uncharacterized protein</fullName>
    </submittedName>
</protein>
<dbReference type="Proteomes" id="UP001583172">
    <property type="component" value="Unassembled WGS sequence"/>
</dbReference>
<feature type="compositionally biased region" description="Low complexity" evidence="1">
    <location>
        <begin position="18"/>
        <end position="34"/>
    </location>
</feature>
<comment type="caution">
    <text evidence="2">The sequence shown here is derived from an EMBL/GenBank/DDBJ whole genome shotgun (WGS) entry which is preliminary data.</text>
</comment>
<feature type="compositionally biased region" description="Basic residues" evidence="1">
    <location>
        <begin position="102"/>
        <end position="114"/>
    </location>
</feature>
<evidence type="ECO:0000313" key="3">
    <source>
        <dbReference type="Proteomes" id="UP001583172"/>
    </source>
</evidence>
<sequence length="236" mass="27350">MGYYDRNGRSRSRRPDAFFDSFFDDPFWTDPFSPRSRRRDLDAEAARIEAEMERLMREMHLRREPSSPPRPSRRSRSSHRHAAPPPPPPPPRSPSPPPAPRPSRRSRSSTRHANPRPSRPPSPPRAAPPPRPSRTSTRYQPQPGEFVYHYVRPSHESRSRNHHESRTRERDYCPPRTGGANSHRHGTSGRSRSTGPSPMPRHRYVQYEIEELPDDYRTGWIKDPPIFVYAGTEAAD</sequence>
<proteinExistence type="predicted"/>
<feature type="compositionally biased region" description="Pro residues" evidence="1">
    <location>
        <begin position="83"/>
        <end position="101"/>
    </location>
</feature>
<feature type="compositionally biased region" description="Basic and acidic residues" evidence="1">
    <location>
        <begin position="153"/>
        <end position="173"/>
    </location>
</feature>